<comment type="caution">
    <text evidence="1">The sequence shown here is derived from an EMBL/GenBank/DDBJ whole genome shotgun (WGS) entry which is preliminary data.</text>
</comment>
<dbReference type="SUPFAM" id="SSF50939">
    <property type="entry name" value="Sialidases"/>
    <property type="match status" value="2"/>
</dbReference>
<sequence length="1350" mass="150397">MDCFVKISDVSNPSIHDLSNAGFSIDQPTIDIKNPDGSEILHIGEYYPIHWDWTGQFANVQIEYSTDGGSSWIQIVASTTNDGEHYWQIPNASSTICQVKITNLNDPACFNISDNHFTIAENTITVLQPDGGEAYTTGQVYPIYWDWSGSFNNARIEYSTDNGVTWLSVVTSTQNDGSYNWTVPNTPSTSCQIKVSDASNAACFDVSNSNFAILATGLHLISPNGGETYIVGDFCPVHWEWIGTISSVKIEYSSDGGGTWNQIIPSTANDGDYIWAIPNIPTTQCRIKITNVADANCWDICDANFTVQSPSFTIFDPDSGKALVAGETYAVHWNWQGAASSVKLELWYKIAGGVNWWTITSNTTNDGSHYFTVPYYISDSCGIKITSNDDLNCFTLSEVFEIVRPTIRVVYPNGGEQLIEGNKFEIIWDWNGNFNSVQLQYSIDSSNWQQIIPSTPNDGSYAWTVPSGVYNNFWIKVINTADIDCYDISDAACNISSDVITVTRPASADTFFIKHKHPVYWKWLGNFPTAQIRYSTNGGSTWNTVTPSTPNAGCYVWTCDTITSSNARVAVVSNLNTGTFDYSDIFVITDTSSLTQPIHVLAPVVNDTFAVGDTCYVTWHSQTFTSPNQVNLSYSISGPAGPWINIATTANSQRYYAWIVPNYLVDSCYIKVEDVNGSAAQISEPFSIAIQQIRIISPTSIKEWTIGRKYFMLWQYSGNFSNAVIDYSYDGGATWVSIASPTANDGEYEWTIPNTPSTQSLIRIRNYENSNVTAISDTFTIKPQEIFVSYPIVSDSFFVGREYYVTWDYTGAFSMVNIEYSTDGGLTWTPSASGVTNNQYYEWTVPNAPTNLAVVRVINAANLNTVGVSDTFSIIPQTIEVTSPTMNNEWIVGRKYYISWRFTGAFPSVKLEYSHDDGNVWNTIVEAIANSGNYEWTIPNTPSDSCFVKVLNYSNLNVYDISERFRIPLQTITVTSPKAGDNLLSGRKYYITWNWTGTISHVNIQYSTDNGVTWNNIASNINNNGNYEWTVPTANAESCFVKLINAANPNAFDISEMFSILAQQITITSPVFTDTLLSGRKYYLTWRTKGSFSNANLSYSLDGGQTWTTIATNVTNNGYYEWNMPEVISNDARIKIANSAQPLVFANSDTFTIAPPILEITSPALANLWYATRKYYITWNQLGIIQQVNLSYSLDGGGSWNQIIANQTNQGNYEWTIPSGTQSQDARIRLTNSANSLIVYFSDSFTIALLGIKGSSFEQLPGEFAQRFVPNPFSEKGMIKLAIPYNSKISLVTYDVCGRIVDKIFDNNIEAGYHLFSYESNLPCGIYFLRLEALTDKEEFVQTIKILKTK</sequence>
<dbReference type="Proteomes" id="UP000051096">
    <property type="component" value="Unassembled WGS sequence"/>
</dbReference>
<dbReference type="InterPro" id="IPR036278">
    <property type="entry name" value="Sialidase_sf"/>
</dbReference>
<reference evidence="1 2" key="1">
    <citation type="journal article" date="2015" name="Microbiome">
        <title>Genomic resolution of linkages in carbon, nitrogen, and sulfur cycling among widespread estuary sediment bacteria.</title>
        <authorList>
            <person name="Baker B.J."/>
            <person name="Lazar C.S."/>
            <person name="Teske A.P."/>
            <person name="Dick G.J."/>
        </authorList>
    </citation>
    <scope>NUCLEOTIDE SEQUENCE [LARGE SCALE GENOMIC DNA]</scope>
    <source>
        <strain evidence="1">SM23_60</strain>
    </source>
</reference>
<evidence type="ECO:0008006" key="3">
    <source>
        <dbReference type="Google" id="ProtNLM"/>
    </source>
</evidence>
<proteinExistence type="predicted"/>
<name>A0A0S8GG24_UNCW3</name>
<evidence type="ECO:0000313" key="1">
    <source>
        <dbReference type="EMBL" id="KPK71147.1"/>
    </source>
</evidence>
<gene>
    <name evidence="1" type="ORF">AMJ87_07620</name>
</gene>
<dbReference type="EMBL" id="LJUO01000069">
    <property type="protein sequence ID" value="KPK71147.1"/>
    <property type="molecule type" value="Genomic_DNA"/>
</dbReference>
<protein>
    <recommendedName>
        <fullName evidence="3">Secretion system C-terminal sorting domain-containing protein</fullName>
    </recommendedName>
</protein>
<evidence type="ECO:0000313" key="2">
    <source>
        <dbReference type="Proteomes" id="UP000051096"/>
    </source>
</evidence>
<dbReference type="PATRIC" id="fig|1703780.3.peg.255"/>
<accession>A0A0S8GG24</accession>
<organism evidence="1 2">
    <name type="scientific">candidate division WOR_3 bacterium SM23_60</name>
    <dbReference type="NCBI Taxonomy" id="1703780"/>
    <lineage>
        <taxon>Bacteria</taxon>
        <taxon>Bacteria division WOR-3</taxon>
    </lineage>
</organism>